<dbReference type="EMBL" id="JWIN03000010">
    <property type="protein sequence ID" value="KAB1272574.1"/>
    <property type="molecule type" value="Genomic_DNA"/>
</dbReference>
<proteinExistence type="predicted"/>
<keyword evidence="2" id="KW-1185">Reference proteome</keyword>
<sequence>MWSVGLMLQTFHRHRVVSPSVSVLRGRTVRRENARGSCSPGSEAQHRTLLPVRCQMTVRGSVHPLASEPPSPPPHTTWRRPGPTCLLPFPGLSLHHFLSANSVRSVCYFPLLFLPPLSLTGRPAACRGRGFAGDGGGGGGPEAGLRYPLIHQGLQIPASSPPMGPRTCCLLVAGKDDCVHIVPDGC</sequence>
<reference evidence="1 2" key="1">
    <citation type="journal article" date="2019" name="Mol. Ecol. Resour.">
        <title>Improving Illumina assemblies with Hi-C and long reads: an example with the North African dromedary.</title>
        <authorList>
            <person name="Elbers J.P."/>
            <person name="Rogers M.F."/>
            <person name="Perelman P.L."/>
            <person name="Proskuryakova A.A."/>
            <person name="Serdyukova N.A."/>
            <person name="Johnson W.E."/>
            <person name="Horin P."/>
            <person name="Corander J."/>
            <person name="Murphy D."/>
            <person name="Burger P.A."/>
        </authorList>
    </citation>
    <scope>NUCLEOTIDE SEQUENCE [LARGE SCALE GENOMIC DNA]</scope>
    <source>
        <strain evidence="1">Drom800</strain>
        <tissue evidence="1">Blood</tissue>
    </source>
</reference>
<dbReference type="AlphaFoldDB" id="A0A5N4DNR6"/>
<organism evidence="1 2">
    <name type="scientific">Camelus dromedarius</name>
    <name type="common">Dromedary</name>
    <name type="synonym">Arabian camel</name>
    <dbReference type="NCBI Taxonomy" id="9838"/>
    <lineage>
        <taxon>Eukaryota</taxon>
        <taxon>Metazoa</taxon>
        <taxon>Chordata</taxon>
        <taxon>Craniata</taxon>
        <taxon>Vertebrata</taxon>
        <taxon>Euteleostomi</taxon>
        <taxon>Mammalia</taxon>
        <taxon>Eutheria</taxon>
        <taxon>Laurasiatheria</taxon>
        <taxon>Artiodactyla</taxon>
        <taxon>Tylopoda</taxon>
        <taxon>Camelidae</taxon>
        <taxon>Camelus</taxon>
    </lineage>
</organism>
<gene>
    <name evidence="1" type="ORF">Cadr_000014676</name>
</gene>
<name>A0A5N4DNR6_CAMDR</name>
<accession>A0A5N4DNR6</accession>
<dbReference type="Proteomes" id="UP000299084">
    <property type="component" value="Unassembled WGS sequence"/>
</dbReference>
<evidence type="ECO:0000313" key="1">
    <source>
        <dbReference type="EMBL" id="KAB1272574.1"/>
    </source>
</evidence>
<protein>
    <submittedName>
        <fullName evidence="1">Uncharacterized protein</fullName>
    </submittedName>
</protein>
<comment type="caution">
    <text evidence="1">The sequence shown here is derived from an EMBL/GenBank/DDBJ whole genome shotgun (WGS) entry which is preliminary data.</text>
</comment>
<evidence type="ECO:0000313" key="2">
    <source>
        <dbReference type="Proteomes" id="UP000299084"/>
    </source>
</evidence>